<feature type="transmembrane region" description="Helical" evidence="2">
    <location>
        <begin position="206"/>
        <end position="228"/>
    </location>
</feature>
<reference evidence="3" key="1">
    <citation type="submission" date="2020-03" db="EMBL/GenBank/DDBJ databases">
        <authorList>
            <person name="He L."/>
        </authorList>
    </citation>
    <scope>NUCLEOTIDE SEQUENCE</scope>
    <source>
        <strain evidence="3">CkLH20</strain>
    </source>
</reference>
<sequence>MAATATSTSATSATSTNTYSSVIISSFPFRPLTTQFVRPTYCDAIYNGNIYMIDPQENCLPESHSKQETAYYSPGYVCPEGYMTARVDNKGVHSITTVTCCPTRSDIILSALDPATLSGQWVDLFCTWIAPEATRIDIVHTAGTSTWTQQEYVTSPGGVNAYGVRMVYQSTDLAATATATVSATSTGNVTVPQETNAPALSTGASIAIAAVVPVVVLALIGGALFWWWRKRQASKYNRVNEAGNPSASGMPPGNHQQGPVHEAPSMQQYQQGYQQHQHQPMQTMPSTQSFPSTYQSSTVAPSSQQHSPSAPYTQQYGHNGAYTSFAGYKPPGVAEETPASAQAFTSELPAPVPTELAEDRPTHTASGQHIDEQKMMGVGPLK</sequence>
<feature type="compositionally biased region" description="Low complexity" evidence="1">
    <location>
        <begin position="300"/>
        <end position="311"/>
    </location>
</feature>
<keyword evidence="2" id="KW-0472">Membrane</keyword>
<feature type="compositionally biased region" description="Low complexity" evidence="1">
    <location>
        <begin position="266"/>
        <end position="282"/>
    </location>
</feature>
<comment type="caution">
    <text evidence="3">The sequence shown here is derived from an EMBL/GenBank/DDBJ whole genome shotgun (WGS) entry which is preliminary data.</text>
</comment>
<protein>
    <submittedName>
        <fullName evidence="3">Uncharacterized protein</fullName>
    </submittedName>
</protein>
<keyword evidence="4" id="KW-1185">Reference proteome</keyword>
<proteinExistence type="predicted"/>
<dbReference type="Proteomes" id="UP000781932">
    <property type="component" value="Unassembled WGS sequence"/>
</dbReference>
<dbReference type="AlphaFoldDB" id="A0A9P6I0L2"/>
<reference evidence="3" key="2">
    <citation type="submission" date="2020-11" db="EMBL/GenBank/DDBJ databases">
        <title>Whole genome sequencing of Colletotrichum sp.</title>
        <authorList>
            <person name="Li H."/>
        </authorList>
    </citation>
    <scope>NUCLEOTIDE SEQUENCE</scope>
    <source>
        <strain evidence="3">CkLH20</strain>
    </source>
</reference>
<dbReference type="RefSeq" id="XP_038744569.1">
    <property type="nucleotide sequence ID" value="XM_038890091.1"/>
</dbReference>
<accession>A0A9P6I0L2</accession>
<feature type="compositionally biased region" description="Polar residues" evidence="1">
    <location>
        <begin position="283"/>
        <end position="299"/>
    </location>
</feature>
<evidence type="ECO:0000256" key="1">
    <source>
        <dbReference type="SAM" id="MobiDB-lite"/>
    </source>
</evidence>
<dbReference type="EMBL" id="JAATWM020000023">
    <property type="protein sequence ID" value="KAF9875108.1"/>
    <property type="molecule type" value="Genomic_DNA"/>
</dbReference>
<dbReference type="GeneID" id="62163165"/>
<feature type="region of interest" description="Disordered" evidence="1">
    <location>
        <begin position="239"/>
        <end position="382"/>
    </location>
</feature>
<dbReference type="OrthoDB" id="4770059at2759"/>
<keyword evidence="2" id="KW-1133">Transmembrane helix</keyword>
<gene>
    <name evidence="3" type="ORF">CkaCkLH20_07374</name>
</gene>
<evidence type="ECO:0000256" key="2">
    <source>
        <dbReference type="SAM" id="Phobius"/>
    </source>
</evidence>
<evidence type="ECO:0000313" key="3">
    <source>
        <dbReference type="EMBL" id="KAF9875108.1"/>
    </source>
</evidence>
<name>A0A9P6I0L2_9PEZI</name>
<evidence type="ECO:0000313" key="4">
    <source>
        <dbReference type="Proteomes" id="UP000781932"/>
    </source>
</evidence>
<keyword evidence="2" id="KW-0812">Transmembrane</keyword>
<organism evidence="3 4">
    <name type="scientific">Colletotrichum karsti</name>
    <dbReference type="NCBI Taxonomy" id="1095194"/>
    <lineage>
        <taxon>Eukaryota</taxon>
        <taxon>Fungi</taxon>
        <taxon>Dikarya</taxon>
        <taxon>Ascomycota</taxon>
        <taxon>Pezizomycotina</taxon>
        <taxon>Sordariomycetes</taxon>
        <taxon>Hypocreomycetidae</taxon>
        <taxon>Glomerellales</taxon>
        <taxon>Glomerellaceae</taxon>
        <taxon>Colletotrichum</taxon>
        <taxon>Colletotrichum boninense species complex</taxon>
    </lineage>
</organism>